<accession>I4HZY6</accession>
<gene>
    <name evidence="2" type="ORF">MICAG_3590003</name>
</gene>
<evidence type="ECO:0000313" key="3">
    <source>
        <dbReference type="Proteomes" id="UP000005291"/>
    </source>
</evidence>
<comment type="caution">
    <text evidence="2">The sequence shown here is derived from an EMBL/GenBank/DDBJ whole genome shotgun (WGS) entry which is preliminary data.</text>
</comment>
<proteinExistence type="predicted"/>
<sequence>MRGVRDERLGLEGQDEKKHGVSVPLRGVRDERNCPLSRSA</sequence>
<dbReference type="AlphaFoldDB" id="I4HZY6"/>
<organism evidence="2 3">
    <name type="scientific">Microcystis aeruginosa PCC 9808</name>
    <dbReference type="NCBI Taxonomy" id="1160284"/>
    <lineage>
        <taxon>Bacteria</taxon>
        <taxon>Bacillati</taxon>
        <taxon>Cyanobacteriota</taxon>
        <taxon>Cyanophyceae</taxon>
        <taxon>Oscillatoriophycideae</taxon>
        <taxon>Chroococcales</taxon>
        <taxon>Microcystaceae</taxon>
        <taxon>Microcystis</taxon>
    </lineage>
</organism>
<evidence type="ECO:0000256" key="1">
    <source>
        <dbReference type="SAM" id="MobiDB-lite"/>
    </source>
</evidence>
<dbReference type="HOGENOM" id="CLU_3292443_0_0_3"/>
<reference evidence="2 3" key="1">
    <citation type="submission" date="2012-04" db="EMBL/GenBank/DDBJ databases">
        <authorList>
            <person name="Genoscope - CEA"/>
        </authorList>
    </citation>
    <scope>NUCLEOTIDE SEQUENCE [LARGE SCALE GENOMIC DNA]</scope>
    <source>
        <strain evidence="2 3">9808</strain>
    </source>
</reference>
<protein>
    <submittedName>
        <fullName evidence="2">Uncharacterized protein</fullName>
    </submittedName>
</protein>
<name>I4HZY6_MICAE</name>
<dbReference type="Proteomes" id="UP000005291">
    <property type="component" value="Unassembled WGS sequence"/>
</dbReference>
<feature type="region of interest" description="Disordered" evidence="1">
    <location>
        <begin position="1"/>
        <end position="40"/>
    </location>
</feature>
<evidence type="ECO:0000313" key="2">
    <source>
        <dbReference type="EMBL" id="CCI27610.1"/>
    </source>
</evidence>
<feature type="compositionally biased region" description="Basic and acidic residues" evidence="1">
    <location>
        <begin position="1"/>
        <end position="19"/>
    </location>
</feature>
<dbReference type="EMBL" id="CAIN01000289">
    <property type="protein sequence ID" value="CCI27610.1"/>
    <property type="molecule type" value="Genomic_DNA"/>
</dbReference>